<gene>
    <name evidence="2" type="ORF">GALMADRAFT_137846</name>
</gene>
<feature type="compositionally biased region" description="Low complexity" evidence="1">
    <location>
        <begin position="209"/>
        <end position="227"/>
    </location>
</feature>
<feature type="compositionally biased region" description="Low complexity" evidence="1">
    <location>
        <begin position="472"/>
        <end position="486"/>
    </location>
</feature>
<feature type="compositionally biased region" description="Low complexity" evidence="1">
    <location>
        <begin position="499"/>
        <end position="513"/>
    </location>
</feature>
<organism evidence="2 3">
    <name type="scientific">Galerina marginata (strain CBS 339.88)</name>
    <dbReference type="NCBI Taxonomy" id="685588"/>
    <lineage>
        <taxon>Eukaryota</taxon>
        <taxon>Fungi</taxon>
        <taxon>Dikarya</taxon>
        <taxon>Basidiomycota</taxon>
        <taxon>Agaricomycotina</taxon>
        <taxon>Agaricomycetes</taxon>
        <taxon>Agaricomycetidae</taxon>
        <taxon>Agaricales</taxon>
        <taxon>Agaricineae</taxon>
        <taxon>Strophariaceae</taxon>
        <taxon>Galerina</taxon>
    </lineage>
</organism>
<dbReference type="Proteomes" id="UP000027222">
    <property type="component" value="Unassembled WGS sequence"/>
</dbReference>
<dbReference type="HOGENOM" id="CLU_013862_0_0_1"/>
<dbReference type="AlphaFoldDB" id="A0A067TG24"/>
<keyword evidence="3" id="KW-1185">Reference proteome</keyword>
<feature type="compositionally biased region" description="Polar residues" evidence="1">
    <location>
        <begin position="595"/>
        <end position="605"/>
    </location>
</feature>
<feature type="compositionally biased region" description="Pro residues" evidence="1">
    <location>
        <begin position="245"/>
        <end position="260"/>
    </location>
</feature>
<proteinExistence type="predicted"/>
<feature type="compositionally biased region" description="Low complexity" evidence="1">
    <location>
        <begin position="168"/>
        <end position="184"/>
    </location>
</feature>
<dbReference type="STRING" id="685588.A0A067TG24"/>
<evidence type="ECO:0000313" key="2">
    <source>
        <dbReference type="EMBL" id="KDR78854.1"/>
    </source>
</evidence>
<feature type="compositionally biased region" description="Low complexity" evidence="1">
    <location>
        <begin position="720"/>
        <end position="738"/>
    </location>
</feature>
<evidence type="ECO:0000313" key="3">
    <source>
        <dbReference type="Proteomes" id="UP000027222"/>
    </source>
</evidence>
<feature type="region of interest" description="Disordered" evidence="1">
    <location>
        <begin position="402"/>
        <end position="759"/>
    </location>
</feature>
<accession>A0A067TG24</accession>
<feature type="compositionally biased region" description="Pro residues" evidence="1">
    <location>
        <begin position="539"/>
        <end position="548"/>
    </location>
</feature>
<feature type="compositionally biased region" description="Low complexity" evidence="1">
    <location>
        <begin position="442"/>
        <end position="461"/>
    </location>
</feature>
<name>A0A067TG24_GALM3</name>
<feature type="compositionally biased region" description="Low complexity" evidence="1">
    <location>
        <begin position="135"/>
        <end position="152"/>
    </location>
</feature>
<feature type="compositionally biased region" description="Polar residues" evidence="1">
    <location>
        <begin position="549"/>
        <end position="564"/>
    </location>
</feature>
<feature type="region of interest" description="Disordered" evidence="1">
    <location>
        <begin position="791"/>
        <end position="938"/>
    </location>
</feature>
<feature type="compositionally biased region" description="Low complexity" evidence="1">
    <location>
        <begin position="617"/>
        <end position="639"/>
    </location>
</feature>
<reference evidence="3" key="1">
    <citation type="journal article" date="2014" name="Proc. Natl. Acad. Sci. U.S.A.">
        <title>Extensive sampling of basidiomycete genomes demonstrates inadequacy of the white-rot/brown-rot paradigm for wood decay fungi.</title>
        <authorList>
            <person name="Riley R."/>
            <person name="Salamov A.A."/>
            <person name="Brown D.W."/>
            <person name="Nagy L.G."/>
            <person name="Floudas D."/>
            <person name="Held B.W."/>
            <person name="Levasseur A."/>
            <person name="Lombard V."/>
            <person name="Morin E."/>
            <person name="Otillar R."/>
            <person name="Lindquist E.A."/>
            <person name="Sun H."/>
            <person name="LaButti K.M."/>
            <person name="Schmutz J."/>
            <person name="Jabbour D."/>
            <person name="Luo H."/>
            <person name="Baker S.E."/>
            <person name="Pisabarro A.G."/>
            <person name="Walton J.D."/>
            <person name="Blanchette R.A."/>
            <person name="Henrissat B."/>
            <person name="Martin F."/>
            <person name="Cullen D."/>
            <person name="Hibbett D.S."/>
            <person name="Grigoriev I.V."/>
        </authorList>
    </citation>
    <scope>NUCLEOTIDE SEQUENCE [LARGE SCALE GENOMIC DNA]</scope>
    <source>
        <strain evidence="3">CBS 339.88</strain>
    </source>
</reference>
<feature type="compositionally biased region" description="Polar residues" evidence="1">
    <location>
        <begin position="287"/>
        <end position="313"/>
    </location>
</feature>
<feature type="compositionally biased region" description="Acidic residues" evidence="1">
    <location>
        <begin position="851"/>
        <end position="861"/>
    </location>
</feature>
<feature type="compositionally biased region" description="Polar residues" evidence="1">
    <location>
        <begin position="411"/>
        <end position="420"/>
    </location>
</feature>
<feature type="compositionally biased region" description="Basic and acidic residues" evidence="1">
    <location>
        <begin position="909"/>
        <end position="919"/>
    </location>
</feature>
<evidence type="ECO:0000256" key="1">
    <source>
        <dbReference type="SAM" id="MobiDB-lite"/>
    </source>
</evidence>
<feature type="region of interest" description="Disordered" evidence="1">
    <location>
        <begin position="129"/>
        <end position="337"/>
    </location>
</feature>
<protein>
    <submittedName>
        <fullName evidence="2">Uncharacterized protein</fullName>
    </submittedName>
</protein>
<feature type="compositionally biased region" description="Pro residues" evidence="1">
    <location>
        <begin position="660"/>
        <end position="671"/>
    </location>
</feature>
<sequence>MRRLALHASALSDAEYEVYTACLRDLVDEDTHFDGKGKGSNEKAGELEDDAYFERMHVGVREARAWLRGRYAGVGTGAIDAILRLFSPTLAHGDTLSGSEFFAALRLVTHADNGNDGGGVDRSLAFVQAVPSQKPSRSTPSASQPSSPAKRPVQLPPPMPSRRTYTESSIAPSSSSSTARAPDSMPHDHYYSHQQPPLHPSQRTESFKSVSVSGSGSVTGASTSHSAFNPFVPRAPRSEDGSRLPPLPPRKPPPPIPPPRNNSSHRVDRSLSPSKFAATPLPALVSASPSGAGESSQPYPNQNPYASTSANPYPNSNPHPSPHPKPPPPVPPPKHVTSTLMKQSLHASKVAQTMKRAEAQLEKERVMQVLKSSSIVSGSYSLAGARVSGSSVVVGTNIHNQHQYQQHHPAQVNQHGQGNHQELRHNGHAPQIGQLGQTRNTSPARYSSSGSSVSASISDAAPPLPRRRHQHQYQQQPSPPLSASSLEQVALAAPPVPPSFSSGPPSTSTGRTSSRTHDSHSIADSESTSAYMYAQSPFRSPPPPPPPTNTTVNDSPEGSRSPSPTRAYAHGGAEFPSGPPPTHPDRKPLGYFAYQSPSRSNSNLESFEAVYGPGPAPSTSSPFTTPSGVSPSTPTAGTPMTPNFPRVFRSKSMHQTSSPPIAPLSEPPPLAPRRKRPESVQVLSSVDVLAGSLSRGSSVIGHGPTPSVSGHVQGQHRRSSLSVSSTPSSHPQAHSQSGHGHDHSHSPFSMNSLQKTIAGLQPKLDKARYKAEAGLSRRGFVRDAGGRAKFGVEGEEEEGLMPMERGRRPVGTGTGTGKERERPTVHRRWTSRGDVDGDEGFFDEPQVGDHAEEEVDGDEDEWTRSRGMGVDVSASPVRRRLAGGEEDTEEDVFGPASPARRRGGGGGGKEVEKGGRAGEEGMEQDNLKWPAGEGWKPL</sequence>
<feature type="compositionally biased region" description="Pro residues" evidence="1">
    <location>
        <begin position="315"/>
        <end position="334"/>
    </location>
</feature>
<dbReference type="EMBL" id="KL142374">
    <property type="protein sequence ID" value="KDR78854.1"/>
    <property type="molecule type" value="Genomic_DNA"/>
</dbReference>
<dbReference type="OrthoDB" id="2553626at2759"/>